<evidence type="ECO:0000313" key="3">
    <source>
        <dbReference type="Proteomes" id="UP000029994"/>
    </source>
</evidence>
<dbReference type="InterPro" id="IPR054545">
    <property type="entry name" value="ApeI-like"/>
</dbReference>
<organism evidence="2 3">
    <name type="scientific">Vibrio navarrensis</name>
    <dbReference type="NCBI Taxonomy" id="29495"/>
    <lineage>
        <taxon>Bacteria</taxon>
        <taxon>Pseudomonadati</taxon>
        <taxon>Pseudomonadota</taxon>
        <taxon>Gammaproteobacteria</taxon>
        <taxon>Vibrionales</taxon>
        <taxon>Vibrionaceae</taxon>
        <taxon>Vibrio</taxon>
    </lineage>
</organism>
<dbReference type="Pfam" id="PF22818">
    <property type="entry name" value="ApeI-like"/>
    <property type="match status" value="1"/>
</dbReference>
<gene>
    <name evidence="2" type="ORF">EA26_05280</name>
</gene>
<dbReference type="Proteomes" id="UP000029994">
    <property type="component" value="Unassembled WGS sequence"/>
</dbReference>
<feature type="domain" description="ApeI dehydratase-like" evidence="1">
    <location>
        <begin position="15"/>
        <end position="109"/>
    </location>
</feature>
<accession>A0A099LTX0</accession>
<dbReference type="SUPFAM" id="SSF54637">
    <property type="entry name" value="Thioesterase/thiol ester dehydrase-isomerase"/>
    <property type="match status" value="1"/>
</dbReference>
<dbReference type="RefSeq" id="WP_039424919.1">
    <property type="nucleotide sequence ID" value="NZ_CP061845.1"/>
</dbReference>
<dbReference type="InterPro" id="IPR029069">
    <property type="entry name" value="HotDog_dom_sf"/>
</dbReference>
<dbReference type="EMBL" id="JMCG01000001">
    <property type="protein sequence ID" value="KGK10742.1"/>
    <property type="molecule type" value="Genomic_DNA"/>
</dbReference>
<dbReference type="eggNOG" id="COG0764">
    <property type="taxonomic scope" value="Bacteria"/>
</dbReference>
<dbReference type="PIRSF" id="PIRSF030962">
    <property type="entry name" value="Dehydrase_ECs4332_prd"/>
    <property type="match status" value="1"/>
</dbReference>
<dbReference type="InterPro" id="IPR016962">
    <property type="entry name" value="Dehydrase_ECs4332_prd"/>
</dbReference>
<reference evidence="2 3" key="1">
    <citation type="submission" date="2014-04" db="EMBL/GenBank/DDBJ databases">
        <title>Genome sequencing of Vibrio navarrensis strains.</title>
        <authorList>
            <person name="Gladney L.M."/>
            <person name="Katz L.S."/>
            <person name="Marino-Ramirez L."/>
            <person name="Jordan I.K."/>
        </authorList>
    </citation>
    <scope>NUCLEOTIDE SEQUENCE [LARGE SCALE GENOMIC DNA]</scope>
    <source>
        <strain evidence="2 3">ATCC 51183</strain>
    </source>
</reference>
<dbReference type="Gene3D" id="3.10.129.10">
    <property type="entry name" value="Hotdog Thioesterase"/>
    <property type="match status" value="1"/>
</dbReference>
<protein>
    <submittedName>
        <fullName evidence="2">3-hydroxyacyl-ACP dehydratase</fullName>
    </submittedName>
</protein>
<dbReference type="STRING" id="29495.EA26_05280"/>
<sequence length="123" mass="13995">MTQKRKPTLLSVVVEQDQATLHLRVDHDILDFSGHFSHFPLLPGVTQIDWAVAYAKEFLHTPPSFKGMEVIKFQEPILPDSEVSLQLKWDDEKQKLHFAYTSQRNGAVVNHSTGKMKLGNPSE</sequence>
<evidence type="ECO:0000313" key="2">
    <source>
        <dbReference type="EMBL" id="KGK10742.1"/>
    </source>
</evidence>
<dbReference type="AlphaFoldDB" id="A0A099LTX0"/>
<keyword evidence="3" id="KW-1185">Reference proteome</keyword>
<proteinExistence type="predicted"/>
<comment type="caution">
    <text evidence="2">The sequence shown here is derived from an EMBL/GenBank/DDBJ whole genome shotgun (WGS) entry which is preliminary data.</text>
</comment>
<name>A0A099LTX0_9VIBR</name>
<evidence type="ECO:0000259" key="1">
    <source>
        <dbReference type="Pfam" id="PF22818"/>
    </source>
</evidence>
<dbReference type="GeneID" id="43682610"/>